<keyword evidence="3 5" id="KW-1133">Transmembrane helix</keyword>
<gene>
    <name evidence="6" type="ORF">ZYGR_0N00940</name>
</gene>
<comment type="subcellular location">
    <subcellularLocation>
        <location evidence="1 5">Membrane</location>
        <topology evidence="1 5">Multi-pass membrane protein</topology>
    </subcellularLocation>
</comment>
<dbReference type="PANTHER" id="PTHR19317:SF0">
    <property type="entry name" value="PRENYLATED RAB ACCEPTOR PROTEIN 1"/>
    <property type="match status" value="1"/>
</dbReference>
<dbReference type="GO" id="GO:0005794">
    <property type="term" value="C:Golgi apparatus"/>
    <property type="evidence" value="ECO:0007669"/>
    <property type="project" value="EnsemblFungi"/>
</dbReference>
<dbReference type="GO" id="GO:0005777">
    <property type="term" value="C:peroxisome"/>
    <property type="evidence" value="ECO:0007669"/>
    <property type="project" value="EnsemblFungi"/>
</dbReference>
<sequence length="176" mass="19520">MNQLGALGQFSRFTENLSSERIKGEFQNLQSKLSTVRPPQEFFNVKNFSKPQNFAELQSRVSYNVKYYQSNYGIIIGALSVYSLLTNLLLLFVISLVVLGVAGISRLRGEDWVTPVGTFKVNQLYTALTCVAVPLGFLASPFTTILWLVGASAVTVIGHASFMEKPIQVVFEEETV</sequence>
<evidence type="ECO:0000256" key="2">
    <source>
        <dbReference type="ARBA" id="ARBA00022692"/>
    </source>
</evidence>
<comment type="caution">
    <text evidence="6">The sequence shown here is derived from an EMBL/GenBank/DDBJ whole genome shotgun (WGS) entry which is preliminary data.</text>
</comment>
<name>A0A1Q2ZZ26_ZYGRO</name>
<keyword evidence="4 5" id="KW-0472">Membrane</keyword>
<dbReference type="InterPro" id="IPR004895">
    <property type="entry name" value="Prenylated_rab_accept_PRA1"/>
</dbReference>
<dbReference type="EMBL" id="BDGX01000014">
    <property type="protein sequence ID" value="GAV48690.1"/>
    <property type="molecule type" value="Genomic_DNA"/>
</dbReference>
<evidence type="ECO:0000313" key="7">
    <source>
        <dbReference type="Proteomes" id="UP000187013"/>
    </source>
</evidence>
<dbReference type="Proteomes" id="UP000187013">
    <property type="component" value="Unassembled WGS sequence"/>
</dbReference>
<dbReference type="GO" id="GO:0005783">
    <property type="term" value="C:endoplasmic reticulum"/>
    <property type="evidence" value="ECO:0007669"/>
    <property type="project" value="EnsemblFungi"/>
</dbReference>
<comment type="similarity">
    <text evidence="5">Belongs to the PRA1 family.</text>
</comment>
<dbReference type="OMA" id="PWTVFFN"/>
<dbReference type="GO" id="GO:0030134">
    <property type="term" value="C:COPII-coated ER to Golgi transport vesicle"/>
    <property type="evidence" value="ECO:0007669"/>
    <property type="project" value="EnsemblFungi"/>
</dbReference>
<protein>
    <recommendedName>
        <fullName evidence="5">PRA1 family protein</fullName>
    </recommendedName>
</protein>
<organism evidence="6 7">
    <name type="scientific">Zygosaccharomyces rouxii</name>
    <dbReference type="NCBI Taxonomy" id="4956"/>
    <lineage>
        <taxon>Eukaryota</taxon>
        <taxon>Fungi</taxon>
        <taxon>Dikarya</taxon>
        <taxon>Ascomycota</taxon>
        <taxon>Saccharomycotina</taxon>
        <taxon>Saccharomycetes</taxon>
        <taxon>Saccharomycetales</taxon>
        <taxon>Saccharomycetaceae</taxon>
        <taxon>Zygosaccharomyces</taxon>
    </lineage>
</organism>
<proteinExistence type="inferred from homology"/>
<accession>A0A1Q2ZZ26</accession>
<dbReference type="eggNOG" id="KOG3142">
    <property type="taxonomic scope" value="Eukaryota"/>
</dbReference>
<feature type="transmembrane region" description="Helical" evidence="5">
    <location>
        <begin position="124"/>
        <end position="157"/>
    </location>
</feature>
<dbReference type="PANTHER" id="PTHR19317">
    <property type="entry name" value="PRENYLATED RAB ACCEPTOR 1-RELATED"/>
    <property type="match status" value="1"/>
</dbReference>
<dbReference type="Pfam" id="PF03208">
    <property type="entry name" value="PRA1"/>
    <property type="match status" value="1"/>
</dbReference>
<dbReference type="AlphaFoldDB" id="A0A1Q2ZZ26"/>
<keyword evidence="2 5" id="KW-0812">Transmembrane</keyword>
<reference evidence="6 7" key="1">
    <citation type="submission" date="2016-08" db="EMBL/GenBank/DDBJ databases">
        <title>Draft genome sequence of allopolyploid Zygosaccharomyces rouxii.</title>
        <authorList>
            <person name="Watanabe J."/>
            <person name="Uehara K."/>
            <person name="Mogi Y."/>
            <person name="Tsukioka Y."/>
        </authorList>
    </citation>
    <scope>NUCLEOTIDE SEQUENCE [LARGE SCALE GENOMIC DNA]</scope>
    <source>
        <strain evidence="6 7">NBRC 110957</strain>
    </source>
</reference>
<evidence type="ECO:0000313" key="6">
    <source>
        <dbReference type="EMBL" id="GAV48690.1"/>
    </source>
</evidence>
<feature type="transmembrane region" description="Helical" evidence="5">
    <location>
        <begin position="72"/>
        <end position="104"/>
    </location>
</feature>
<evidence type="ECO:0000256" key="4">
    <source>
        <dbReference type="ARBA" id="ARBA00023136"/>
    </source>
</evidence>
<evidence type="ECO:0000256" key="1">
    <source>
        <dbReference type="ARBA" id="ARBA00004141"/>
    </source>
</evidence>
<evidence type="ECO:0000256" key="5">
    <source>
        <dbReference type="RuleBase" id="RU363107"/>
    </source>
</evidence>
<dbReference type="GO" id="GO:0006888">
    <property type="term" value="P:endoplasmic reticulum to Golgi vesicle-mediated transport"/>
    <property type="evidence" value="ECO:0007669"/>
    <property type="project" value="EnsemblFungi"/>
</dbReference>
<evidence type="ECO:0000256" key="3">
    <source>
        <dbReference type="ARBA" id="ARBA00022989"/>
    </source>
</evidence>
<dbReference type="OrthoDB" id="63113at2759"/>
<dbReference type="GO" id="GO:0016020">
    <property type="term" value="C:membrane"/>
    <property type="evidence" value="ECO:0007669"/>
    <property type="project" value="UniProtKB-SubCell"/>
</dbReference>